<accession>A0A0L8HU75</accession>
<dbReference type="GO" id="GO:0005125">
    <property type="term" value="F:cytokine activity"/>
    <property type="evidence" value="ECO:0007669"/>
    <property type="project" value="InterPro"/>
</dbReference>
<name>A0A0L8HU75_OCTBM</name>
<reference evidence="6" key="1">
    <citation type="submission" date="2015-07" db="EMBL/GenBank/DDBJ databases">
        <title>MeaNS - Measles Nucleotide Surveillance Program.</title>
        <authorList>
            <person name="Tran T."/>
            <person name="Druce J."/>
        </authorList>
    </citation>
    <scope>NUCLEOTIDE SEQUENCE</scope>
    <source>
        <strain evidence="6">UCB-OBI-ISO-001</strain>
        <tissue evidence="6">Gonad</tissue>
    </source>
</reference>
<feature type="chain" id="PRO_5005583943" description="Interleukin 17-like protein" evidence="5">
    <location>
        <begin position="21"/>
        <end position="171"/>
    </location>
</feature>
<dbReference type="KEGG" id="obi:106868547"/>
<dbReference type="GO" id="GO:0005576">
    <property type="term" value="C:extracellular region"/>
    <property type="evidence" value="ECO:0007669"/>
    <property type="project" value="UniProtKB-SubCell"/>
</dbReference>
<comment type="similarity">
    <text evidence="2">Belongs to the IL-17 family.</text>
</comment>
<dbReference type="SUPFAM" id="SSF57501">
    <property type="entry name" value="Cystine-knot cytokines"/>
    <property type="match status" value="1"/>
</dbReference>
<organism evidence="6">
    <name type="scientific">Octopus bimaculoides</name>
    <name type="common">California two-spotted octopus</name>
    <dbReference type="NCBI Taxonomy" id="37653"/>
    <lineage>
        <taxon>Eukaryota</taxon>
        <taxon>Metazoa</taxon>
        <taxon>Spiralia</taxon>
        <taxon>Lophotrochozoa</taxon>
        <taxon>Mollusca</taxon>
        <taxon>Cephalopoda</taxon>
        <taxon>Coleoidea</taxon>
        <taxon>Octopodiformes</taxon>
        <taxon>Octopoda</taxon>
        <taxon>Incirrata</taxon>
        <taxon>Octopodidae</taxon>
        <taxon>Octopus</taxon>
    </lineage>
</organism>
<dbReference type="Gene3D" id="2.10.90.10">
    <property type="entry name" value="Cystine-knot cytokines"/>
    <property type="match status" value="1"/>
</dbReference>
<evidence type="ECO:0000256" key="4">
    <source>
        <dbReference type="ARBA" id="ARBA00022729"/>
    </source>
</evidence>
<dbReference type="OrthoDB" id="6368205at2759"/>
<dbReference type="EMBL" id="KQ417284">
    <property type="protein sequence ID" value="KOF92773.1"/>
    <property type="molecule type" value="Genomic_DNA"/>
</dbReference>
<feature type="signal peptide" evidence="5">
    <location>
        <begin position="1"/>
        <end position="20"/>
    </location>
</feature>
<dbReference type="Pfam" id="PF06083">
    <property type="entry name" value="IL17"/>
    <property type="match status" value="1"/>
</dbReference>
<dbReference type="AlphaFoldDB" id="A0A0L8HU75"/>
<keyword evidence="4 5" id="KW-0732">Signal</keyword>
<protein>
    <recommendedName>
        <fullName evidence="7">Interleukin 17-like protein</fullName>
    </recommendedName>
</protein>
<evidence type="ECO:0008006" key="7">
    <source>
        <dbReference type="Google" id="ProtNLM"/>
    </source>
</evidence>
<evidence type="ECO:0000256" key="2">
    <source>
        <dbReference type="ARBA" id="ARBA00007236"/>
    </source>
</evidence>
<comment type="subcellular location">
    <subcellularLocation>
        <location evidence="1">Secreted</location>
    </subcellularLocation>
</comment>
<dbReference type="InterPro" id="IPR010345">
    <property type="entry name" value="IL-17_fam"/>
</dbReference>
<sequence length="171" mass="19179">MKSFQFLNYFLLNFILTVSSAPMQTKCKIPTNLIVHYNRLSGASIGNKFFLPAEMAPAGSNQRPQTDGDRTFPTSLVSINIVRERSTCPWYLKIIHDPSVFPPSRTEAICRCRYCLDSDENHQCVTVYSKTTVLKRTGECVDGLYAYRPSVIQIATACVCAKKVDIISGKK</sequence>
<evidence type="ECO:0000313" key="6">
    <source>
        <dbReference type="EMBL" id="KOF92773.1"/>
    </source>
</evidence>
<keyword evidence="3" id="KW-0964">Secreted</keyword>
<proteinExistence type="inferred from homology"/>
<gene>
    <name evidence="6" type="ORF">OCBIM_22005904mg</name>
</gene>
<evidence type="ECO:0000256" key="5">
    <source>
        <dbReference type="SAM" id="SignalP"/>
    </source>
</evidence>
<evidence type="ECO:0000256" key="3">
    <source>
        <dbReference type="ARBA" id="ARBA00022525"/>
    </source>
</evidence>
<evidence type="ECO:0000256" key="1">
    <source>
        <dbReference type="ARBA" id="ARBA00004613"/>
    </source>
</evidence>
<dbReference type="InterPro" id="IPR029034">
    <property type="entry name" value="Cystine-knot_cytokine"/>
</dbReference>